<evidence type="ECO:0000256" key="4">
    <source>
        <dbReference type="ARBA" id="ARBA00022989"/>
    </source>
</evidence>
<accession>A0ABY7JR04</accession>
<evidence type="ECO:0000256" key="3">
    <source>
        <dbReference type="ARBA" id="ARBA00022692"/>
    </source>
</evidence>
<feature type="transmembrane region" description="Helical" evidence="7">
    <location>
        <begin position="197"/>
        <end position="218"/>
    </location>
</feature>
<dbReference type="PANTHER" id="PTHR34390">
    <property type="entry name" value="UPF0442 PROTEIN YJJB-RELATED"/>
    <property type="match status" value="1"/>
</dbReference>
<organism evidence="9 10">
    <name type="scientific">Peptostreptococcus equinus</name>
    <dbReference type="NCBI Taxonomy" id="3003601"/>
    <lineage>
        <taxon>Bacteria</taxon>
        <taxon>Bacillati</taxon>
        <taxon>Bacillota</taxon>
        <taxon>Clostridia</taxon>
        <taxon>Peptostreptococcales</taxon>
        <taxon>Peptostreptococcaceae</taxon>
        <taxon>Peptostreptococcus</taxon>
    </lineage>
</organism>
<evidence type="ECO:0000313" key="9">
    <source>
        <dbReference type="EMBL" id="WAW15574.1"/>
    </source>
</evidence>
<feature type="transmembrane region" description="Helical" evidence="7">
    <location>
        <begin position="172"/>
        <end position="191"/>
    </location>
</feature>
<keyword evidence="4 7" id="KW-1133">Transmembrane helix</keyword>
<evidence type="ECO:0000259" key="8">
    <source>
        <dbReference type="Pfam" id="PF06738"/>
    </source>
</evidence>
<feature type="transmembrane region" description="Helical" evidence="7">
    <location>
        <begin position="121"/>
        <end position="140"/>
    </location>
</feature>
<feature type="transmembrane region" description="Helical" evidence="7">
    <location>
        <begin position="146"/>
        <end position="163"/>
    </location>
</feature>
<gene>
    <name evidence="9" type="ORF">O0R46_03775</name>
</gene>
<reference evidence="9" key="1">
    <citation type="submission" date="2022-12" db="EMBL/GenBank/DDBJ databases">
        <title>Peptostreptococcus.</title>
        <authorList>
            <person name="Lee S.H."/>
        </authorList>
    </citation>
    <scope>NUCLEOTIDE SEQUENCE</scope>
    <source>
        <strain evidence="9">CBA3647</strain>
    </source>
</reference>
<name>A0ABY7JR04_9FIRM</name>
<feature type="transmembrane region" description="Helical" evidence="7">
    <location>
        <begin position="239"/>
        <end position="258"/>
    </location>
</feature>
<keyword evidence="10" id="KW-1185">Reference proteome</keyword>
<dbReference type="RefSeq" id="WP_269312248.1">
    <property type="nucleotide sequence ID" value="NZ_CP114052.1"/>
</dbReference>
<dbReference type="InterPro" id="IPR010619">
    <property type="entry name" value="ThrE-like_N"/>
</dbReference>
<protein>
    <submittedName>
        <fullName evidence="9">Threonine/serine exporter family protein</fullName>
    </submittedName>
</protein>
<evidence type="ECO:0000313" key="10">
    <source>
        <dbReference type="Proteomes" id="UP001164187"/>
    </source>
</evidence>
<evidence type="ECO:0000256" key="1">
    <source>
        <dbReference type="ARBA" id="ARBA00004651"/>
    </source>
</evidence>
<feature type="domain" description="Threonine/serine exporter-like N-terminal" evidence="8">
    <location>
        <begin position="18"/>
        <end position="256"/>
    </location>
</feature>
<dbReference type="Pfam" id="PF06738">
    <property type="entry name" value="ThrE"/>
    <property type="match status" value="1"/>
</dbReference>
<proteinExistence type="inferred from homology"/>
<dbReference type="Proteomes" id="UP001164187">
    <property type="component" value="Chromosome"/>
</dbReference>
<dbReference type="EMBL" id="CP114052">
    <property type="protein sequence ID" value="WAW15574.1"/>
    <property type="molecule type" value="Genomic_DNA"/>
</dbReference>
<dbReference type="InterPro" id="IPR050539">
    <property type="entry name" value="ThrE_Dicarb/AminoAcid_Exp"/>
</dbReference>
<evidence type="ECO:0000256" key="5">
    <source>
        <dbReference type="ARBA" id="ARBA00023136"/>
    </source>
</evidence>
<comment type="subcellular location">
    <subcellularLocation>
        <location evidence="1">Cell membrane</location>
        <topology evidence="1">Multi-pass membrane protein</topology>
    </subcellularLocation>
</comment>
<dbReference type="PANTHER" id="PTHR34390:SF2">
    <property type="entry name" value="SUCCINATE TRANSPORTER SUBUNIT YJJP-RELATED"/>
    <property type="match status" value="1"/>
</dbReference>
<keyword evidence="5 7" id="KW-0472">Membrane</keyword>
<keyword evidence="3 7" id="KW-0812">Transmembrane</keyword>
<sequence>MNVNRLDDKDYKIQTLKLALFLGELLIKNGAETYRVEDSVLRICKSRGYTHINCFTTPTVIILSDDKFDGLCFMKTIDIRGINLAKLSLLNSFSRDFVNKVDPDMNEEIEELHRIDKLKGYSSKVIYISTGLASALFAAMIGGNEINIFILTIFTSMLSAYIYDQIMKYSNIIIFSHLIASIVITSSGFILHNLELIHSPTTLIVGSIMPLLPGVAFVKSLRDLISGNLVSGTARFFEVIMILIAIASGVALVLGIGGV</sequence>
<evidence type="ECO:0000256" key="2">
    <source>
        <dbReference type="ARBA" id="ARBA00022475"/>
    </source>
</evidence>
<evidence type="ECO:0000256" key="7">
    <source>
        <dbReference type="SAM" id="Phobius"/>
    </source>
</evidence>
<comment type="similarity">
    <text evidence="6">Belongs to the ThrE exporter (TC 2.A.79) family.</text>
</comment>
<keyword evidence="2" id="KW-1003">Cell membrane</keyword>
<evidence type="ECO:0000256" key="6">
    <source>
        <dbReference type="ARBA" id="ARBA00034125"/>
    </source>
</evidence>